<accession>A0A835UV10</accession>
<protein>
    <submittedName>
        <fullName evidence="1">Uncharacterized protein</fullName>
    </submittedName>
</protein>
<reference evidence="1 2" key="1">
    <citation type="journal article" date="2020" name="Nat. Food">
        <title>A phased Vanilla planifolia genome enables genetic improvement of flavour and production.</title>
        <authorList>
            <person name="Hasing T."/>
            <person name="Tang H."/>
            <person name="Brym M."/>
            <person name="Khazi F."/>
            <person name="Huang T."/>
            <person name="Chambers A.H."/>
        </authorList>
    </citation>
    <scope>NUCLEOTIDE SEQUENCE [LARGE SCALE GENOMIC DNA]</scope>
    <source>
        <tissue evidence="1">Leaf</tissue>
    </source>
</reference>
<dbReference type="Proteomes" id="UP000636800">
    <property type="component" value="Chromosome 6"/>
</dbReference>
<keyword evidence="2" id="KW-1185">Reference proteome</keyword>
<evidence type="ECO:0000313" key="2">
    <source>
        <dbReference type="Proteomes" id="UP000636800"/>
    </source>
</evidence>
<organism evidence="1 2">
    <name type="scientific">Vanilla planifolia</name>
    <name type="common">Vanilla</name>
    <dbReference type="NCBI Taxonomy" id="51239"/>
    <lineage>
        <taxon>Eukaryota</taxon>
        <taxon>Viridiplantae</taxon>
        <taxon>Streptophyta</taxon>
        <taxon>Embryophyta</taxon>
        <taxon>Tracheophyta</taxon>
        <taxon>Spermatophyta</taxon>
        <taxon>Magnoliopsida</taxon>
        <taxon>Liliopsida</taxon>
        <taxon>Asparagales</taxon>
        <taxon>Orchidaceae</taxon>
        <taxon>Vanilloideae</taxon>
        <taxon>Vanilleae</taxon>
        <taxon>Vanilla</taxon>
    </lineage>
</organism>
<comment type="caution">
    <text evidence="1">The sequence shown here is derived from an EMBL/GenBank/DDBJ whole genome shotgun (WGS) entry which is preliminary data.</text>
</comment>
<dbReference type="EMBL" id="JADCNL010000006">
    <property type="protein sequence ID" value="KAG0476829.1"/>
    <property type="molecule type" value="Genomic_DNA"/>
</dbReference>
<sequence>MRMKDAKQVTTKKRQFYPSGPCWRGSGKVTIIGPAWVGANLCRWRWLVVAGVGRRGRRSPGAWLSCELAWSGAGSHDWWWSMSRGGTWARVLARRSNPGLVRRRLRRRTAYCGNAA</sequence>
<dbReference type="AlphaFoldDB" id="A0A835UV10"/>
<gene>
    <name evidence="1" type="ORF">HPP92_013670</name>
</gene>
<name>A0A835UV10_VANPL</name>
<evidence type="ECO:0000313" key="1">
    <source>
        <dbReference type="EMBL" id="KAG0476829.1"/>
    </source>
</evidence>
<dbReference type="OrthoDB" id="2113341at2759"/>
<proteinExistence type="predicted"/>